<organism evidence="2 3">
    <name type="scientific">Paenibacillus arenilitoris</name>
    <dbReference type="NCBI Taxonomy" id="2772299"/>
    <lineage>
        <taxon>Bacteria</taxon>
        <taxon>Bacillati</taxon>
        <taxon>Bacillota</taxon>
        <taxon>Bacilli</taxon>
        <taxon>Bacillales</taxon>
        <taxon>Paenibacillaceae</taxon>
        <taxon>Paenibacillus</taxon>
    </lineage>
</organism>
<comment type="caution">
    <text evidence="2">The sequence shown here is derived from an EMBL/GenBank/DDBJ whole genome shotgun (WGS) entry which is preliminary data.</text>
</comment>
<keyword evidence="3" id="KW-1185">Reference proteome</keyword>
<accession>A0A927CSM9</accession>
<dbReference type="Proteomes" id="UP000632125">
    <property type="component" value="Unassembled WGS sequence"/>
</dbReference>
<feature type="domain" description="N-acetyltransferase" evidence="1">
    <location>
        <begin position="23"/>
        <end position="89"/>
    </location>
</feature>
<dbReference type="Gene3D" id="3.40.630.30">
    <property type="match status" value="1"/>
</dbReference>
<dbReference type="InterPro" id="IPR016181">
    <property type="entry name" value="Acyl_CoA_acyltransferase"/>
</dbReference>
<dbReference type="EMBL" id="JACXIY010000027">
    <property type="protein sequence ID" value="MBD2871151.1"/>
    <property type="molecule type" value="Genomic_DNA"/>
</dbReference>
<evidence type="ECO:0000313" key="2">
    <source>
        <dbReference type="EMBL" id="MBD2871151.1"/>
    </source>
</evidence>
<evidence type="ECO:0000259" key="1">
    <source>
        <dbReference type="PROSITE" id="PS51186"/>
    </source>
</evidence>
<dbReference type="SUPFAM" id="SSF55729">
    <property type="entry name" value="Acyl-CoA N-acyltransferases (Nat)"/>
    <property type="match status" value="1"/>
</dbReference>
<gene>
    <name evidence="2" type="ORF">IDH41_21425</name>
</gene>
<dbReference type="GO" id="GO:0016747">
    <property type="term" value="F:acyltransferase activity, transferring groups other than amino-acyl groups"/>
    <property type="evidence" value="ECO:0007669"/>
    <property type="project" value="InterPro"/>
</dbReference>
<dbReference type="AlphaFoldDB" id="A0A927CSM9"/>
<dbReference type="PROSITE" id="PS51186">
    <property type="entry name" value="GNAT"/>
    <property type="match status" value="1"/>
</dbReference>
<protein>
    <submittedName>
        <fullName evidence="2">GNAT family N-acetyltransferase</fullName>
    </submittedName>
</protein>
<reference evidence="2" key="1">
    <citation type="submission" date="2020-09" db="EMBL/GenBank/DDBJ databases">
        <title>A novel bacterium of genus Paenibacillus, isolated from South China Sea.</title>
        <authorList>
            <person name="Huang H."/>
            <person name="Mo K."/>
            <person name="Hu Y."/>
        </authorList>
    </citation>
    <scope>NUCLEOTIDE SEQUENCE</scope>
    <source>
        <strain evidence="2">IB182493</strain>
    </source>
</reference>
<dbReference type="Pfam" id="PF13673">
    <property type="entry name" value="Acetyltransf_10"/>
    <property type="match status" value="1"/>
</dbReference>
<sequence>MPVDEPEQRRFCTAQWNELYRKWKSGIAKRILDALEAKAADLNYRTVKLETGEAQREAVGFYKKNGYRLIDNFGEYEGCDFSICFGKTL</sequence>
<dbReference type="InterPro" id="IPR000182">
    <property type="entry name" value="GNAT_dom"/>
</dbReference>
<evidence type="ECO:0000313" key="3">
    <source>
        <dbReference type="Proteomes" id="UP000632125"/>
    </source>
</evidence>
<name>A0A927CSM9_9BACL</name>
<proteinExistence type="predicted"/>
<dbReference type="RefSeq" id="WP_190864671.1">
    <property type="nucleotide sequence ID" value="NZ_JACXIY010000027.1"/>
</dbReference>